<dbReference type="Ensembl" id="ENSBTAT00000073809.2">
    <property type="protein sequence ID" value="ENSBTAP00000069686.2"/>
    <property type="gene ID" value="ENSBTAG00000052800.3"/>
</dbReference>
<evidence type="ECO:0000256" key="6">
    <source>
        <dbReference type="ARBA" id="ARBA00023157"/>
    </source>
</evidence>
<dbReference type="GeneTree" id="ENSGT00940000162375"/>
<evidence type="ECO:0000256" key="8">
    <source>
        <dbReference type="ARBA" id="ARBA00048386"/>
    </source>
</evidence>
<feature type="domain" description="PLAT" evidence="14">
    <location>
        <begin position="368"/>
        <end position="459"/>
    </location>
</feature>
<dbReference type="PRINTS" id="PR00823">
    <property type="entry name" value="PANCLIPASE"/>
</dbReference>
<keyword evidence="10" id="KW-0106">Calcium</keyword>
<dbReference type="InterPro" id="IPR013818">
    <property type="entry name" value="Lipase"/>
</dbReference>
<evidence type="ECO:0000256" key="12">
    <source>
        <dbReference type="RuleBase" id="RU004262"/>
    </source>
</evidence>
<dbReference type="SUPFAM" id="SSF53474">
    <property type="entry name" value="alpha/beta-Hydrolases"/>
    <property type="match status" value="1"/>
</dbReference>
<reference evidence="15" key="3">
    <citation type="submission" date="2025-09" db="UniProtKB">
        <authorList>
            <consortium name="Ensembl"/>
        </authorList>
    </citation>
    <scope>IDENTIFICATION</scope>
    <source>
        <strain evidence="15">Hereford</strain>
    </source>
</reference>
<evidence type="ECO:0000256" key="1">
    <source>
        <dbReference type="ARBA" id="ARBA00004613"/>
    </source>
</evidence>
<dbReference type="InterPro" id="IPR001024">
    <property type="entry name" value="PLAT/LH2_dom"/>
</dbReference>
<keyword evidence="5 13" id="KW-0443">Lipid metabolism</keyword>
<evidence type="ECO:0000256" key="9">
    <source>
        <dbReference type="PIRSR" id="PIRSR000865-1"/>
    </source>
</evidence>
<evidence type="ECO:0000256" key="7">
    <source>
        <dbReference type="ARBA" id="ARBA00048377"/>
    </source>
</evidence>
<dbReference type="PANTHER" id="PTHR11610">
    <property type="entry name" value="LIPASE"/>
    <property type="match status" value="1"/>
</dbReference>
<gene>
    <name evidence="15" type="primary">PNLIPRP1</name>
</gene>
<name>A0A3Q1M7B8_BOVIN</name>
<comment type="catalytic activity">
    <reaction evidence="8">
        <text>1,2,3-tri-(9Z-octadecenoyl)-glycerol + H2O = di-(9Z)-octadecenoylglycerol + (9Z)-octadecenoate + H(+)</text>
        <dbReference type="Rhea" id="RHEA:38575"/>
        <dbReference type="ChEBI" id="CHEBI:15377"/>
        <dbReference type="ChEBI" id="CHEBI:15378"/>
        <dbReference type="ChEBI" id="CHEBI:30823"/>
        <dbReference type="ChEBI" id="CHEBI:53753"/>
        <dbReference type="ChEBI" id="CHEBI:75945"/>
    </reaction>
    <physiologicalReaction direction="left-to-right" evidence="8">
        <dbReference type="Rhea" id="RHEA:38576"/>
    </physiologicalReaction>
</comment>
<evidence type="ECO:0000256" key="3">
    <source>
        <dbReference type="ARBA" id="ARBA00022525"/>
    </source>
</evidence>
<dbReference type="InterPro" id="IPR036392">
    <property type="entry name" value="PLAT/LH2_dom_sf"/>
</dbReference>
<dbReference type="Gene3D" id="2.60.60.20">
    <property type="entry name" value="PLAT/LH2 domain"/>
    <property type="match status" value="1"/>
</dbReference>
<keyword evidence="4 13" id="KW-0442">Lipid degradation</keyword>
<evidence type="ECO:0000256" key="2">
    <source>
        <dbReference type="ARBA" id="ARBA00010701"/>
    </source>
</evidence>
<dbReference type="InterPro" id="IPR000734">
    <property type="entry name" value="TAG_lipase"/>
</dbReference>
<feature type="active site" description="Charge relay system" evidence="9">
    <location>
        <position position="304"/>
    </location>
</feature>
<dbReference type="PROSITE" id="PS50095">
    <property type="entry name" value="PLAT"/>
    <property type="match status" value="1"/>
</dbReference>
<dbReference type="InterPro" id="IPR016272">
    <property type="entry name" value="Lipase_LIPH"/>
</dbReference>
<dbReference type="VEuPathDB" id="HostDB:ENSBTAG00000052800"/>
<organism evidence="15 16">
    <name type="scientific">Bos taurus</name>
    <name type="common">Bovine</name>
    <dbReference type="NCBI Taxonomy" id="9913"/>
    <lineage>
        <taxon>Eukaryota</taxon>
        <taxon>Metazoa</taxon>
        <taxon>Chordata</taxon>
        <taxon>Craniata</taxon>
        <taxon>Vertebrata</taxon>
        <taxon>Euteleostomi</taxon>
        <taxon>Mammalia</taxon>
        <taxon>Eutheria</taxon>
        <taxon>Laurasiatheria</taxon>
        <taxon>Artiodactyla</taxon>
        <taxon>Ruminantia</taxon>
        <taxon>Pecora</taxon>
        <taxon>Bovidae</taxon>
        <taxon>Bovinae</taxon>
        <taxon>Bos</taxon>
    </lineage>
</organism>
<evidence type="ECO:0000313" key="15">
    <source>
        <dbReference type="Ensembl" id="ENSBTAP00000069686.2"/>
    </source>
</evidence>
<feature type="binding site" evidence="10">
    <location>
        <position position="237"/>
    </location>
    <ligand>
        <name>Ca(2+)</name>
        <dbReference type="ChEBI" id="CHEBI:29108"/>
    </ligand>
</feature>
<dbReference type="Gene3D" id="3.40.50.1820">
    <property type="entry name" value="alpha/beta hydrolase"/>
    <property type="match status" value="1"/>
</dbReference>
<evidence type="ECO:0000259" key="14">
    <source>
        <dbReference type="PROSITE" id="PS50095"/>
    </source>
</evidence>
<dbReference type="PIRSF" id="PIRSF000865">
    <property type="entry name" value="Lipoprotein_lipase_LIPH"/>
    <property type="match status" value="1"/>
</dbReference>
<evidence type="ECO:0000256" key="4">
    <source>
        <dbReference type="ARBA" id="ARBA00022963"/>
    </source>
</evidence>
<evidence type="ECO:0000256" key="5">
    <source>
        <dbReference type="ARBA" id="ARBA00023098"/>
    </source>
</evidence>
<dbReference type="SUPFAM" id="SSF49723">
    <property type="entry name" value="Lipase/lipooxygenase domain (PLAT/LH2 domain)"/>
    <property type="match status" value="1"/>
</dbReference>
<dbReference type="GO" id="GO:0046872">
    <property type="term" value="F:metal ion binding"/>
    <property type="evidence" value="ECO:0007669"/>
    <property type="project" value="UniProtKB-KW"/>
</dbReference>
<keyword evidence="6 13" id="KW-1015">Disulfide bond</keyword>
<dbReference type="CDD" id="cd00707">
    <property type="entry name" value="Pancreat_lipase_like"/>
    <property type="match status" value="1"/>
</dbReference>
<evidence type="ECO:0000256" key="10">
    <source>
        <dbReference type="PIRSR" id="PIRSR000865-2"/>
    </source>
</evidence>
<evidence type="ECO:0000256" key="13">
    <source>
        <dbReference type="RuleBase" id="RU362046"/>
    </source>
</evidence>
<dbReference type="PRINTS" id="PR00821">
    <property type="entry name" value="TAGLIPASE"/>
</dbReference>
<reference evidence="15" key="1">
    <citation type="submission" date="2018-03" db="EMBL/GenBank/DDBJ databases">
        <title>ARS-UCD1.2.</title>
        <authorList>
            <person name="Rosen B.D."/>
            <person name="Bickhart D.M."/>
            <person name="Koren S."/>
            <person name="Schnabel R.D."/>
            <person name="Hall R."/>
            <person name="Zimin A."/>
            <person name="Dreischer C."/>
            <person name="Schultheiss S."/>
            <person name="Schroeder S.G."/>
            <person name="Elsik C.G."/>
            <person name="Couldrey C."/>
            <person name="Liu G.E."/>
            <person name="Van Tassell C.P."/>
            <person name="Phillippy A.M."/>
            <person name="Smith T.P.L."/>
            <person name="Medrano J.F."/>
        </authorList>
    </citation>
    <scope>NUCLEOTIDE SEQUENCE [LARGE SCALE GENOMIC DNA]</scope>
    <source>
        <strain evidence="15">Hereford</strain>
    </source>
</reference>
<comment type="catalytic activity">
    <reaction evidence="7">
        <text>1,2,3-tributanoylglycerol + H2O = dibutanoylglycerol + butanoate + H(+)</text>
        <dbReference type="Rhea" id="RHEA:40475"/>
        <dbReference type="ChEBI" id="CHEBI:15377"/>
        <dbReference type="ChEBI" id="CHEBI:15378"/>
        <dbReference type="ChEBI" id="CHEBI:17968"/>
        <dbReference type="ChEBI" id="CHEBI:35020"/>
        <dbReference type="ChEBI" id="CHEBI:76478"/>
    </reaction>
    <physiologicalReaction direction="left-to-right" evidence="7">
        <dbReference type="Rhea" id="RHEA:40476"/>
    </physiologicalReaction>
</comment>
<dbReference type="Bgee" id="ENSBTAG00000052800">
    <property type="expression patterns" value="Expressed in cumulus cell and 2 other cell types or tissues"/>
</dbReference>
<comment type="catalytic activity">
    <reaction evidence="13">
        <text>a triacylglycerol + H2O = a diacylglycerol + a fatty acid + H(+)</text>
        <dbReference type="Rhea" id="RHEA:12044"/>
        <dbReference type="ChEBI" id="CHEBI:15377"/>
        <dbReference type="ChEBI" id="CHEBI:15378"/>
        <dbReference type="ChEBI" id="CHEBI:17855"/>
        <dbReference type="ChEBI" id="CHEBI:18035"/>
        <dbReference type="ChEBI" id="CHEBI:28868"/>
        <dbReference type="EC" id="3.1.1.3"/>
    </reaction>
</comment>
<comment type="subcellular location">
    <subcellularLocation>
        <location evidence="1 13">Secreted</location>
    </subcellularLocation>
</comment>
<dbReference type="Pfam" id="PF00151">
    <property type="entry name" value="Lipase"/>
    <property type="match status" value="1"/>
</dbReference>
<comment type="caution">
    <text evidence="11">Lacks conserved residue(s) required for the propagation of feature annotation.</text>
</comment>
<protein>
    <recommendedName>
        <fullName evidence="13">Triacylglycerol lipase</fullName>
        <ecNumber evidence="13">3.1.1.3</ecNumber>
    </recommendedName>
    <alternativeName>
        <fullName evidence="13">Pancreatic lipase</fullName>
    </alternativeName>
</protein>
<dbReference type="InterPro" id="IPR002331">
    <property type="entry name" value="Lipase_panc"/>
</dbReference>
<accession>A0A3Q1M7B8</accession>
<comment type="similarity">
    <text evidence="2 12">Belongs to the AB hydrolase superfamily. Lipase family.</text>
</comment>
<feature type="active site" description="Charge relay system" evidence="9">
    <location>
        <position position="226"/>
    </location>
</feature>
<evidence type="ECO:0000313" key="16">
    <source>
        <dbReference type="Proteomes" id="UP000009136"/>
    </source>
</evidence>
<keyword evidence="10" id="KW-0479">Metal-binding</keyword>
<keyword evidence="3 13" id="KW-0964">Secreted</keyword>
<dbReference type="GO" id="GO:0016042">
    <property type="term" value="P:lipid catabolic process"/>
    <property type="evidence" value="ECO:0007669"/>
    <property type="project" value="UniProtKB-KW"/>
</dbReference>
<dbReference type="GO" id="GO:0004806">
    <property type="term" value="F:triacylglycerol lipase activity"/>
    <property type="evidence" value="ECO:0007669"/>
    <property type="project" value="UniProtKB-EC"/>
</dbReference>
<keyword evidence="16" id="KW-1185">Reference proteome</keyword>
<dbReference type="InterPro" id="IPR029058">
    <property type="entry name" value="AB_hydrolase_fold"/>
</dbReference>
<dbReference type="Pfam" id="PF01477">
    <property type="entry name" value="PLAT"/>
    <property type="match status" value="1"/>
</dbReference>
<evidence type="ECO:0000256" key="11">
    <source>
        <dbReference type="PROSITE-ProRule" id="PRU00152"/>
    </source>
</evidence>
<feature type="active site" description="Nucleophile" evidence="9">
    <location>
        <position position="203"/>
    </location>
</feature>
<proteinExistence type="inferred from homology"/>
<dbReference type="OMA" id="WSGTRDF"/>
<dbReference type="AlphaFoldDB" id="A0A3Q1M7B8"/>
<dbReference type="Proteomes" id="UP000009136">
    <property type="component" value="Chromosome 26"/>
</dbReference>
<dbReference type="PANTHER" id="PTHR11610:SF108">
    <property type="entry name" value="INACTIVE PANCREATIC LIPASE-RELATED PROTEIN 1"/>
    <property type="match status" value="1"/>
</dbReference>
<sequence>MVARISQCYSRNSSPLLPLCAHKCVLHVCLCFCPANRFTSTIFLDSIHHFSPGNEVCYDSIGCFSDSKPWAGAAIRPLKILPWSPEKVGTRLLLYTNKNPNNFQILLASDPSTIEASNFQIAKKTRFVIHGFIDKGDESWLVDMCKNVFEVEEVNYICVDWKRGSQTTYTQAANNVRVVGAQVAQMLSNYSYSPSQVHLIGHSLGAHVAGEAGRKTPNWPSLSGLDPVEANFEGAPEEVQSAPPMLLTAVLNISGFGMKQQVDHFDFFPNGGEEMPGCRKNALSQIIDLDGIWAGTWDFVACNHLRSYKYYSESVLNPNGFTGYLCACYRDFESVRCYPTLSPTVGVPQMGQSAGRFAGKTREEQQKFIYGVSITLSGRRATGQIKVALFGNKGNTRQYNVLNGIIKPGSTLSGEFDSDIDVGTIEKVKFLWNNNVINPTLPKVGAAKITAQKGEEQTE</sequence>
<dbReference type="InterPro" id="IPR033906">
    <property type="entry name" value="Lipase_N"/>
</dbReference>
<reference evidence="15" key="2">
    <citation type="submission" date="2025-08" db="UniProtKB">
        <authorList>
            <consortium name="Ensembl"/>
        </authorList>
    </citation>
    <scope>IDENTIFICATION</scope>
    <source>
        <strain evidence="15">Hereford</strain>
    </source>
</reference>
<dbReference type="SMART" id="SM00308">
    <property type="entry name" value="LH2"/>
    <property type="match status" value="1"/>
</dbReference>
<dbReference type="GO" id="GO:0005576">
    <property type="term" value="C:extracellular region"/>
    <property type="evidence" value="ECO:0007669"/>
    <property type="project" value="UniProtKB-SubCell"/>
</dbReference>
<dbReference type="EC" id="3.1.1.3" evidence="13"/>